<dbReference type="PROSITE" id="PS51257">
    <property type="entry name" value="PROKAR_LIPOPROTEIN"/>
    <property type="match status" value="1"/>
</dbReference>
<reference evidence="1 2" key="1">
    <citation type="submission" date="2022-01" db="EMBL/GenBank/DDBJ databases">
        <title>Flavihumibacter sp. nov., isolated from sediment of a river.</title>
        <authorList>
            <person name="Liu H."/>
        </authorList>
    </citation>
    <scope>NUCLEOTIDE SEQUENCE [LARGE SCALE GENOMIC DNA]</scope>
    <source>
        <strain evidence="1 2">RY-1</strain>
    </source>
</reference>
<evidence type="ECO:0000313" key="1">
    <source>
        <dbReference type="EMBL" id="MCF1716093.1"/>
    </source>
</evidence>
<evidence type="ECO:0008006" key="3">
    <source>
        <dbReference type="Google" id="ProtNLM"/>
    </source>
</evidence>
<proteinExistence type="predicted"/>
<organism evidence="1 2">
    <name type="scientific">Flavihumibacter fluminis</name>
    <dbReference type="NCBI Taxonomy" id="2909236"/>
    <lineage>
        <taxon>Bacteria</taxon>
        <taxon>Pseudomonadati</taxon>
        <taxon>Bacteroidota</taxon>
        <taxon>Chitinophagia</taxon>
        <taxon>Chitinophagales</taxon>
        <taxon>Chitinophagaceae</taxon>
        <taxon>Flavihumibacter</taxon>
    </lineage>
</organism>
<sequence>MKQKWVKLLSGFGLLALTLAGCSKDKDEVSNEEELITTVSLRFQEIGTANSFVATFRDTDGEGGNPPSNFDEIVLKPNANYSCSVELLNESVSPAEDITEEVREEADDHELYFIPAGANITINRVDLDSKSLPVGLSSTWLTGAASTGTVRVVLKHKPGTKAVGDPVTKGETDIDLNFTTKIQ</sequence>
<dbReference type="Proteomes" id="UP001200145">
    <property type="component" value="Unassembled WGS sequence"/>
</dbReference>
<comment type="caution">
    <text evidence="1">The sequence shown here is derived from an EMBL/GenBank/DDBJ whole genome shotgun (WGS) entry which is preliminary data.</text>
</comment>
<protein>
    <recommendedName>
        <fullName evidence="3">Type 1 periplasmic binding fold superfamily protein</fullName>
    </recommendedName>
</protein>
<name>A0ABS9BM67_9BACT</name>
<keyword evidence="2" id="KW-1185">Reference proteome</keyword>
<dbReference type="EMBL" id="JAKEVY010000004">
    <property type="protein sequence ID" value="MCF1716093.1"/>
    <property type="molecule type" value="Genomic_DNA"/>
</dbReference>
<accession>A0ABS9BM67</accession>
<gene>
    <name evidence="1" type="ORF">L0U88_15740</name>
</gene>
<evidence type="ECO:0000313" key="2">
    <source>
        <dbReference type="Proteomes" id="UP001200145"/>
    </source>
</evidence>
<dbReference type="RefSeq" id="WP_234867044.1">
    <property type="nucleotide sequence ID" value="NZ_JAKEVY010000004.1"/>
</dbReference>